<dbReference type="Gene3D" id="1.20.1250.20">
    <property type="entry name" value="MFS general substrate transporter like domains"/>
    <property type="match status" value="1"/>
</dbReference>
<comment type="caution">
    <text evidence="8">The sequence shown here is derived from an EMBL/GenBank/DDBJ whole genome shotgun (WGS) entry which is preliminary data.</text>
</comment>
<dbReference type="EMBL" id="MJAT01000022">
    <property type="protein sequence ID" value="OEH85325.1"/>
    <property type="molecule type" value="Genomic_DNA"/>
</dbReference>
<feature type="transmembrane region" description="Helical" evidence="6">
    <location>
        <begin position="345"/>
        <end position="365"/>
    </location>
</feature>
<accession>A0A1E5L5B4</accession>
<dbReference type="PANTHER" id="PTHR23531">
    <property type="entry name" value="QUINOLENE RESISTANCE PROTEIN NORA"/>
    <property type="match status" value="1"/>
</dbReference>
<feature type="transmembrane region" description="Helical" evidence="6">
    <location>
        <begin position="231"/>
        <end position="249"/>
    </location>
</feature>
<feature type="transmembrane region" description="Helical" evidence="6">
    <location>
        <begin position="122"/>
        <end position="142"/>
    </location>
</feature>
<organism evidence="8 9">
    <name type="scientific">Desulfuribacillus stibiiarsenatis</name>
    <dbReference type="NCBI Taxonomy" id="1390249"/>
    <lineage>
        <taxon>Bacteria</taxon>
        <taxon>Bacillati</taxon>
        <taxon>Bacillota</taxon>
        <taxon>Desulfuribacillia</taxon>
        <taxon>Desulfuribacillales</taxon>
        <taxon>Desulfuribacillaceae</taxon>
        <taxon>Desulfuribacillus</taxon>
    </lineage>
</organism>
<dbReference type="SUPFAM" id="SSF103473">
    <property type="entry name" value="MFS general substrate transporter"/>
    <property type="match status" value="1"/>
</dbReference>
<keyword evidence="4 6" id="KW-1133">Transmembrane helix</keyword>
<dbReference type="InterPro" id="IPR052714">
    <property type="entry name" value="MFS_Exporter"/>
</dbReference>
<feature type="domain" description="Major facilitator superfamily (MFS) profile" evidence="7">
    <location>
        <begin position="1"/>
        <end position="376"/>
    </location>
</feature>
<evidence type="ECO:0000313" key="9">
    <source>
        <dbReference type="Proteomes" id="UP000095255"/>
    </source>
</evidence>
<gene>
    <name evidence="8" type="ORF">BHU72_04310</name>
</gene>
<evidence type="ECO:0000256" key="6">
    <source>
        <dbReference type="SAM" id="Phobius"/>
    </source>
</evidence>
<dbReference type="PROSITE" id="PS50850">
    <property type="entry name" value="MFS"/>
    <property type="match status" value="1"/>
</dbReference>
<keyword evidence="3 6" id="KW-0812">Transmembrane</keyword>
<evidence type="ECO:0000256" key="4">
    <source>
        <dbReference type="ARBA" id="ARBA00022989"/>
    </source>
</evidence>
<feature type="transmembrane region" description="Helical" evidence="6">
    <location>
        <begin position="29"/>
        <end position="48"/>
    </location>
</feature>
<feature type="transmembrane region" description="Helical" evidence="6">
    <location>
        <begin position="256"/>
        <end position="278"/>
    </location>
</feature>
<dbReference type="Pfam" id="PF07690">
    <property type="entry name" value="MFS_1"/>
    <property type="match status" value="1"/>
</dbReference>
<feature type="transmembrane region" description="Helical" evidence="6">
    <location>
        <begin position="60"/>
        <end position="78"/>
    </location>
</feature>
<name>A0A1E5L5B4_9FIRM</name>
<protein>
    <recommendedName>
        <fullName evidence="7">Major facilitator superfamily (MFS) profile domain-containing protein</fullName>
    </recommendedName>
</protein>
<dbReference type="InterPro" id="IPR011701">
    <property type="entry name" value="MFS"/>
</dbReference>
<feature type="transmembrane region" description="Helical" evidence="6">
    <location>
        <begin position="90"/>
        <end position="110"/>
    </location>
</feature>
<keyword evidence="5 6" id="KW-0472">Membrane</keyword>
<reference evidence="8 9" key="1">
    <citation type="submission" date="2016-09" db="EMBL/GenBank/DDBJ databases">
        <title>Desulfuribacillus arsenicus sp. nov., an obligately anaerobic, dissimilatory arsenic- and antimonate-reducing bacterium isolated from anoxic sediments.</title>
        <authorList>
            <person name="Abin C.A."/>
            <person name="Hollibaugh J.T."/>
        </authorList>
    </citation>
    <scope>NUCLEOTIDE SEQUENCE [LARGE SCALE GENOMIC DNA]</scope>
    <source>
        <strain evidence="8 9">MLFW-2</strain>
    </source>
</reference>
<feature type="transmembrane region" description="Helical" evidence="6">
    <location>
        <begin position="284"/>
        <end position="306"/>
    </location>
</feature>
<evidence type="ECO:0000256" key="3">
    <source>
        <dbReference type="ARBA" id="ARBA00022692"/>
    </source>
</evidence>
<comment type="subcellular location">
    <subcellularLocation>
        <location evidence="1">Cell membrane</location>
        <topology evidence="1">Multi-pass membrane protein</topology>
    </subcellularLocation>
</comment>
<evidence type="ECO:0000256" key="5">
    <source>
        <dbReference type="ARBA" id="ARBA00023136"/>
    </source>
</evidence>
<dbReference type="GO" id="GO:0005886">
    <property type="term" value="C:plasma membrane"/>
    <property type="evidence" value="ECO:0007669"/>
    <property type="project" value="UniProtKB-SubCell"/>
</dbReference>
<dbReference type="STRING" id="1390249.BHU72_04310"/>
<evidence type="ECO:0000256" key="1">
    <source>
        <dbReference type="ARBA" id="ARBA00004651"/>
    </source>
</evidence>
<evidence type="ECO:0000256" key="2">
    <source>
        <dbReference type="ARBA" id="ARBA00022448"/>
    </source>
</evidence>
<feature type="transmembrane region" description="Helical" evidence="6">
    <location>
        <begin position="195"/>
        <end position="219"/>
    </location>
</feature>
<feature type="transmembrane region" description="Helical" evidence="6">
    <location>
        <begin position="148"/>
        <end position="170"/>
    </location>
</feature>
<dbReference type="PANTHER" id="PTHR23531:SF1">
    <property type="entry name" value="QUINOLENE RESISTANCE PROTEIN NORA"/>
    <property type="match status" value="1"/>
</dbReference>
<keyword evidence="2" id="KW-0813">Transport</keyword>
<dbReference type="AlphaFoldDB" id="A0A1E5L5B4"/>
<sequence length="376" mass="40884">MATLSFMMNFSSSVIILPQYLLTIGGNEFLSGLQATIYFLAAVILRMYLGPMADSHGRKLPLLISGIAFATAPLLFAISYDFTTLTLARVYHAIGLAAFFSSGSSFVSDIAPPAKLGVYLGVYRTVHSFGLLLGPALGYWIINQWGYTTWFLASFAIGLIGVFFISILTARPAQRSQELHSLQWMKTVLKQPNTYPVYLGIAILSTGYGALLTFAAIYISSVTQLQNPGVFFTYFALAGIVANLSVGKLSDRFGRLIVVWPCMILFGLGFLAFFTLPYAPVSLFISSMFAGFGFSGGLLVLIAWLVDLVKEELRATALSIQESTIDVSVASGSLIFGITGSYLGLSFSMLLFGIFVIAASIPLYANRTFQFQRLNQ</sequence>
<dbReference type="Proteomes" id="UP000095255">
    <property type="component" value="Unassembled WGS sequence"/>
</dbReference>
<proteinExistence type="predicted"/>
<dbReference type="GO" id="GO:0022857">
    <property type="term" value="F:transmembrane transporter activity"/>
    <property type="evidence" value="ECO:0007669"/>
    <property type="project" value="InterPro"/>
</dbReference>
<evidence type="ECO:0000313" key="8">
    <source>
        <dbReference type="EMBL" id="OEH85325.1"/>
    </source>
</evidence>
<keyword evidence="9" id="KW-1185">Reference proteome</keyword>
<evidence type="ECO:0000259" key="7">
    <source>
        <dbReference type="PROSITE" id="PS50850"/>
    </source>
</evidence>
<dbReference type="InterPro" id="IPR036259">
    <property type="entry name" value="MFS_trans_sf"/>
</dbReference>
<dbReference type="InterPro" id="IPR020846">
    <property type="entry name" value="MFS_dom"/>
</dbReference>